<organism evidence="1 2">
    <name type="scientific">Caldicoprobacter faecalis</name>
    <dbReference type="NCBI Taxonomy" id="937334"/>
    <lineage>
        <taxon>Bacteria</taxon>
        <taxon>Bacillati</taxon>
        <taxon>Bacillota</taxon>
        <taxon>Clostridia</taxon>
        <taxon>Caldicoprobacterales</taxon>
        <taxon>Caldicoprobacteraceae</taxon>
        <taxon>Caldicoprobacter</taxon>
    </lineage>
</organism>
<proteinExistence type="predicted"/>
<dbReference type="OrthoDB" id="9815841at2"/>
<evidence type="ECO:0000313" key="1">
    <source>
        <dbReference type="EMBL" id="SFP69924.1"/>
    </source>
</evidence>
<sequence>MNMKKMLSRALLFSVVLCFVLMPMGTTYAYRGLKVALAQPSDKNADDGSGFVSKDETVYVILDHDGKVLEQRVVNRIYGKGEIKQIRDYGQYSSVRNMETSAEPKVQDGQIVWDGQLLKKGDIYYEGITDKELPIEVSIRYFLDGREVDAQSLVGKSGNLRIEIGIKNKLKVTQPITYESYEKGSISKEYEHYVPFLVQVSYPVDLNIFSDVKADEAVKVVTGRTMNLSFATFPYPDAKVTFEMRGSNIELKPLTFTVIPQVPPVPDVDMEDELKKMLDGVREIRDGLKQFGAATQPLASGGKQMAEGKQALERGISALVAGSDELDESSDELIAGFDVSVQGFNELKDGVTKLAEGLNEVAAGMNRLAGSAGEVSSAVNSLAQAASQLQDAANGWAQNMAPGLLQLVNINEEMLTIAQKLVQEQPEGSDLYKLGQMVIKQNRLIIESMGGPESIINSGAQLLGAINGVKEAVDKLKEGLDSQFIPGIQAINDSIASLASGAKATLDGMEEYQKGQTAYRQGLVKYVEGVGDVADGLDALSGNLTRMFTGMDSLVKVLEKMDEGLSAMDSQGLSEMEEGIIQAIDDMRFAKALKRRMEELADGYRSFMDNERNKNSSVQFIMRTREIAYEEEAKEAQDVQDIQPKMNLWERLLDLLGL</sequence>
<gene>
    <name evidence="1" type="ORF">SAMN05444406_102131</name>
</gene>
<dbReference type="STRING" id="937334.SAMN05444406_102131"/>
<dbReference type="RefSeq" id="WP_025746993.1">
    <property type="nucleotide sequence ID" value="NZ_FOXR01000002.1"/>
</dbReference>
<protein>
    <submittedName>
        <fullName evidence="1">X-X-X-Leu-X-X-Gly heptad repeat-containing protein</fullName>
    </submittedName>
</protein>
<dbReference type="SUPFAM" id="SSF58104">
    <property type="entry name" value="Methyl-accepting chemotaxis protein (MCP) signaling domain"/>
    <property type="match status" value="1"/>
</dbReference>
<name>A0A1I5SGP4_9FIRM</name>
<accession>A0A1I5SGP4</accession>
<dbReference type="EMBL" id="FOXR01000002">
    <property type="protein sequence ID" value="SFP69924.1"/>
    <property type="molecule type" value="Genomic_DNA"/>
</dbReference>
<reference evidence="1 2" key="1">
    <citation type="submission" date="2016-10" db="EMBL/GenBank/DDBJ databases">
        <authorList>
            <person name="de Groot N.N."/>
        </authorList>
    </citation>
    <scope>NUCLEOTIDE SEQUENCE [LARGE SCALE GENOMIC DNA]</scope>
    <source>
        <strain evidence="1 2">DSM 20678</strain>
    </source>
</reference>
<dbReference type="Proteomes" id="UP000198577">
    <property type="component" value="Unassembled WGS sequence"/>
</dbReference>
<dbReference type="Gene3D" id="1.10.287.950">
    <property type="entry name" value="Methyl-accepting chemotaxis protein"/>
    <property type="match status" value="1"/>
</dbReference>
<dbReference type="AlphaFoldDB" id="A0A1I5SGP4"/>
<keyword evidence="2" id="KW-1185">Reference proteome</keyword>
<evidence type="ECO:0000313" key="2">
    <source>
        <dbReference type="Proteomes" id="UP000198577"/>
    </source>
</evidence>